<proteinExistence type="predicted"/>
<dbReference type="GeneID" id="90000124"/>
<accession>A0ABR0RLB5</accession>
<dbReference type="Gene3D" id="3.40.50.1820">
    <property type="entry name" value="alpha/beta hydrolase"/>
    <property type="match status" value="1"/>
</dbReference>
<dbReference type="PANTHER" id="PTHR33630:SF13">
    <property type="entry name" value="ACETYLXYLAN ESTERASE"/>
    <property type="match status" value="1"/>
</dbReference>
<comment type="caution">
    <text evidence="4">The sequence shown here is derived from an EMBL/GenBank/DDBJ whole genome shotgun (WGS) entry which is preliminary data.</text>
</comment>
<dbReference type="EC" id="3.1.1.72" evidence="4"/>
<name>A0ABR0RLB5_9EURO</name>
<dbReference type="InterPro" id="IPR000675">
    <property type="entry name" value="Cutinase/axe"/>
</dbReference>
<feature type="chain" id="PRO_5045205966" evidence="3">
    <location>
        <begin position="19"/>
        <end position="208"/>
    </location>
</feature>
<sequence>MHLSTGLTIAALAAGALAKPIEERYGSAGTFVDLILNAYPGSTAEVVNYPAAGGDSYGSSVQQGTQNVANQINTFNTQCPNTKLVVVGYSQGSQIEDNALCGGGDPNQGITNTNSLISSSANNAIKAVIWAGNPRNAPGQPYHYGSCTAGGFDPRPNGFTCPAYQSRIRSYCDASDPYCCNGNNAATHQGYGSEYGENALAFVKSKLG</sequence>
<feature type="signal peptide" evidence="3">
    <location>
        <begin position="1"/>
        <end position="18"/>
    </location>
</feature>
<reference evidence="4 5" key="1">
    <citation type="journal article" date="2023" name="Res Sq">
        <title>Genomic and morphological characterization of Knufia obscura isolated from the Mars 2020 spacecraft assembly facility.</title>
        <authorList>
            <person name="Chander A.M."/>
            <person name="Teixeira M.M."/>
            <person name="Singh N.K."/>
            <person name="Williams M.P."/>
            <person name="Parker C.W."/>
            <person name="Leo P."/>
            <person name="Stajich J.E."/>
            <person name="Torok T."/>
            <person name="Tighe S."/>
            <person name="Mason C.E."/>
            <person name="Venkateswaran K."/>
        </authorList>
    </citation>
    <scope>NUCLEOTIDE SEQUENCE [LARGE SCALE GENOMIC DNA]</scope>
    <source>
        <strain evidence="4 5">CCFEE 5817</strain>
    </source>
</reference>
<dbReference type="Pfam" id="PF01083">
    <property type="entry name" value="Cutinase"/>
    <property type="match status" value="1"/>
</dbReference>
<evidence type="ECO:0000256" key="2">
    <source>
        <dbReference type="ARBA" id="ARBA00023157"/>
    </source>
</evidence>
<dbReference type="InterPro" id="IPR029058">
    <property type="entry name" value="AB_hydrolase_fold"/>
</dbReference>
<dbReference type="GO" id="GO:0046555">
    <property type="term" value="F:acetylxylan esterase activity"/>
    <property type="evidence" value="ECO:0007669"/>
    <property type="project" value="UniProtKB-EC"/>
</dbReference>
<keyword evidence="1 4" id="KW-0378">Hydrolase</keyword>
<dbReference type="EMBL" id="JAVHJV010000007">
    <property type="protein sequence ID" value="KAK5941397.1"/>
    <property type="molecule type" value="Genomic_DNA"/>
</dbReference>
<keyword evidence="2" id="KW-1015">Disulfide bond</keyword>
<evidence type="ECO:0000256" key="3">
    <source>
        <dbReference type="SAM" id="SignalP"/>
    </source>
</evidence>
<protein>
    <submittedName>
        <fullName evidence="4">Carbohydrate esterase</fullName>
        <ecNumber evidence="4">3.1.1.72</ecNumber>
    </submittedName>
</protein>
<gene>
    <name evidence="4" type="primary">AXE2</name>
    <name evidence="4" type="ORF">PMZ80_006675</name>
</gene>
<dbReference type="RefSeq" id="XP_064729487.1">
    <property type="nucleotide sequence ID" value="XM_064875087.1"/>
</dbReference>
<evidence type="ECO:0000313" key="4">
    <source>
        <dbReference type="EMBL" id="KAK5941397.1"/>
    </source>
</evidence>
<dbReference type="PANTHER" id="PTHR33630">
    <property type="entry name" value="CUTINASE RV1984C-RELATED-RELATED"/>
    <property type="match status" value="1"/>
</dbReference>
<dbReference type="SUPFAM" id="SSF53474">
    <property type="entry name" value="alpha/beta-Hydrolases"/>
    <property type="match status" value="1"/>
</dbReference>
<organism evidence="4 5">
    <name type="scientific">Knufia obscura</name>
    <dbReference type="NCBI Taxonomy" id="1635080"/>
    <lineage>
        <taxon>Eukaryota</taxon>
        <taxon>Fungi</taxon>
        <taxon>Dikarya</taxon>
        <taxon>Ascomycota</taxon>
        <taxon>Pezizomycotina</taxon>
        <taxon>Eurotiomycetes</taxon>
        <taxon>Chaetothyriomycetidae</taxon>
        <taxon>Chaetothyriales</taxon>
        <taxon>Trichomeriaceae</taxon>
        <taxon>Knufia</taxon>
    </lineage>
</organism>
<evidence type="ECO:0000256" key="1">
    <source>
        <dbReference type="ARBA" id="ARBA00022801"/>
    </source>
</evidence>
<keyword evidence="3" id="KW-0732">Signal</keyword>
<evidence type="ECO:0000313" key="5">
    <source>
        <dbReference type="Proteomes" id="UP001334248"/>
    </source>
</evidence>
<dbReference type="Proteomes" id="UP001334248">
    <property type="component" value="Unassembled WGS sequence"/>
</dbReference>
<keyword evidence="5" id="KW-1185">Reference proteome</keyword>
<dbReference type="SMART" id="SM01110">
    <property type="entry name" value="Cutinase"/>
    <property type="match status" value="1"/>
</dbReference>